<name>A0A7C5V6K2_9FIRM</name>
<evidence type="ECO:0000256" key="2">
    <source>
        <dbReference type="ARBA" id="ARBA00022475"/>
    </source>
</evidence>
<sequence>MLPDFLREGDNVEVKVAKEGYVEKSLSGYLKVSQWFFKRNKSLFTRIDEWAKLLFLIWFSLLVSISDSILFLAIAFTFVLVVAAISKADIKALIVSSWAFVPLVTFVISIPYMFITKNVMPAVLQVLKTGIIIMTGEVVIYNSRIDRLFKPFSFFGGLKEFIWLVELTIRNIFVLLHTITDILFAKKIRTVGVSRNRLDFVKSMIRAIVQKTIYISEVTYISMKTRGFSSGNVKFVYRFKVTISELLLVFLLIIISILERILK</sequence>
<feature type="transmembrane region" description="Helical" evidence="6">
    <location>
        <begin position="235"/>
        <end position="258"/>
    </location>
</feature>
<keyword evidence="4 6" id="KW-1133">Transmembrane helix</keyword>
<accession>A0A7C5V6K2</accession>
<evidence type="ECO:0000256" key="6">
    <source>
        <dbReference type="SAM" id="Phobius"/>
    </source>
</evidence>
<dbReference type="InterPro" id="IPR051611">
    <property type="entry name" value="ECF_transporter_component"/>
</dbReference>
<dbReference type="PANTHER" id="PTHR34857">
    <property type="entry name" value="SLL0384 PROTEIN"/>
    <property type="match status" value="1"/>
</dbReference>
<keyword evidence="2" id="KW-1003">Cell membrane</keyword>
<feature type="transmembrane region" description="Helical" evidence="6">
    <location>
        <begin position="92"/>
        <end position="115"/>
    </location>
</feature>
<gene>
    <name evidence="7" type="ORF">ENL71_08930</name>
</gene>
<keyword evidence="3 6" id="KW-0812">Transmembrane</keyword>
<dbReference type="InterPro" id="IPR003339">
    <property type="entry name" value="ABC/ECF_trnsptr_transmembrane"/>
</dbReference>
<comment type="caution">
    <text evidence="7">The sequence shown here is derived from an EMBL/GenBank/DDBJ whole genome shotgun (WGS) entry which is preliminary data.</text>
</comment>
<evidence type="ECO:0000256" key="4">
    <source>
        <dbReference type="ARBA" id="ARBA00022989"/>
    </source>
</evidence>
<dbReference type="EMBL" id="DRUZ01000100">
    <property type="protein sequence ID" value="HHS02585.1"/>
    <property type="molecule type" value="Genomic_DNA"/>
</dbReference>
<keyword evidence="5 6" id="KW-0472">Membrane</keyword>
<dbReference type="GO" id="GO:0005886">
    <property type="term" value="C:plasma membrane"/>
    <property type="evidence" value="ECO:0007669"/>
    <property type="project" value="UniProtKB-ARBA"/>
</dbReference>
<dbReference type="AlphaFoldDB" id="A0A7C5V6K2"/>
<dbReference type="Pfam" id="PF02361">
    <property type="entry name" value="CbiQ"/>
    <property type="match status" value="1"/>
</dbReference>
<proteinExistence type="predicted"/>
<organism evidence="7">
    <name type="scientific">Caldicellulosiruptor owensensis</name>
    <dbReference type="NCBI Taxonomy" id="55205"/>
    <lineage>
        <taxon>Bacteria</taxon>
        <taxon>Bacillati</taxon>
        <taxon>Bacillota</taxon>
        <taxon>Bacillota incertae sedis</taxon>
        <taxon>Caldicellulosiruptorales</taxon>
        <taxon>Caldicellulosiruptoraceae</taxon>
        <taxon>Caldicellulosiruptor</taxon>
    </lineage>
</organism>
<protein>
    <submittedName>
        <fullName evidence="7">Cobalt transporter</fullName>
    </submittedName>
</protein>
<reference evidence="7" key="1">
    <citation type="journal article" date="2020" name="mSystems">
        <title>Genome- and Community-Level Interaction Insights into Carbon Utilization and Element Cycling Functions of Hydrothermarchaeota in Hydrothermal Sediment.</title>
        <authorList>
            <person name="Zhou Z."/>
            <person name="Liu Y."/>
            <person name="Xu W."/>
            <person name="Pan J."/>
            <person name="Luo Z.H."/>
            <person name="Li M."/>
        </authorList>
    </citation>
    <scope>NUCLEOTIDE SEQUENCE [LARGE SCALE GENOMIC DNA]</scope>
    <source>
        <strain evidence="7">SpSt-102</strain>
    </source>
</reference>
<dbReference type="CDD" id="cd16914">
    <property type="entry name" value="EcfT"/>
    <property type="match status" value="1"/>
</dbReference>
<evidence type="ECO:0000256" key="5">
    <source>
        <dbReference type="ARBA" id="ARBA00023136"/>
    </source>
</evidence>
<evidence type="ECO:0000256" key="3">
    <source>
        <dbReference type="ARBA" id="ARBA00022692"/>
    </source>
</evidence>
<evidence type="ECO:0000256" key="1">
    <source>
        <dbReference type="ARBA" id="ARBA00004141"/>
    </source>
</evidence>
<evidence type="ECO:0000313" key="7">
    <source>
        <dbReference type="EMBL" id="HHS02585.1"/>
    </source>
</evidence>
<feature type="transmembrane region" description="Helical" evidence="6">
    <location>
        <begin position="122"/>
        <end position="141"/>
    </location>
</feature>
<feature type="transmembrane region" description="Helical" evidence="6">
    <location>
        <begin position="53"/>
        <end position="86"/>
    </location>
</feature>
<dbReference type="PANTHER" id="PTHR34857:SF2">
    <property type="entry name" value="SLL0384 PROTEIN"/>
    <property type="match status" value="1"/>
</dbReference>
<comment type="subcellular location">
    <subcellularLocation>
        <location evidence="1">Membrane</location>
        <topology evidence="1">Multi-pass membrane protein</topology>
    </subcellularLocation>
</comment>